<proteinExistence type="predicted"/>
<dbReference type="InterPro" id="IPR029787">
    <property type="entry name" value="Nucleotide_cyclase"/>
</dbReference>
<dbReference type="InterPro" id="IPR043128">
    <property type="entry name" value="Rev_trsase/Diguanyl_cyclase"/>
</dbReference>
<dbReference type="GO" id="GO:0052621">
    <property type="term" value="F:diguanylate cyclase activity"/>
    <property type="evidence" value="ECO:0007669"/>
    <property type="project" value="UniProtKB-EC"/>
</dbReference>
<dbReference type="PROSITE" id="PS50887">
    <property type="entry name" value="GGDEF"/>
    <property type="match status" value="1"/>
</dbReference>
<evidence type="ECO:0000259" key="2">
    <source>
        <dbReference type="PROSITE" id="PS50887"/>
    </source>
</evidence>
<feature type="transmembrane region" description="Helical" evidence="1">
    <location>
        <begin position="181"/>
        <end position="204"/>
    </location>
</feature>
<feature type="transmembrane region" description="Helical" evidence="1">
    <location>
        <begin position="116"/>
        <end position="135"/>
    </location>
</feature>
<keyword evidence="1" id="KW-0472">Membrane</keyword>
<feature type="transmembrane region" description="Helical" evidence="1">
    <location>
        <begin position="36"/>
        <end position="57"/>
    </location>
</feature>
<feature type="transmembrane region" description="Helical" evidence="1">
    <location>
        <begin position="92"/>
        <end position="110"/>
    </location>
</feature>
<keyword evidence="3" id="KW-0808">Transferase</keyword>
<comment type="caution">
    <text evidence="3">The sequence shown here is derived from an EMBL/GenBank/DDBJ whole genome shotgun (WGS) entry which is preliminary data.</text>
</comment>
<dbReference type="SUPFAM" id="SSF55073">
    <property type="entry name" value="Nucleotide cyclase"/>
    <property type="match status" value="1"/>
</dbReference>
<dbReference type="InterPro" id="IPR052163">
    <property type="entry name" value="DGC-Regulatory_Protein"/>
</dbReference>
<feature type="transmembrane region" description="Helical" evidence="1">
    <location>
        <begin position="147"/>
        <end position="166"/>
    </location>
</feature>
<organism evidence="3 4">
    <name type="scientific">Rheinheimera marina</name>
    <dbReference type="NCBI Taxonomy" id="1774958"/>
    <lineage>
        <taxon>Bacteria</taxon>
        <taxon>Pseudomonadati</taxon>
        <taxon>Pseudomonadota</taxon>
        <taxon>Gammaproteobacteria</taxon>
        <taxon>Chromatiales</taxon>
        <taxon>Chromatiaceae</taxon>
        <taxon>Rheinheimera</taxon>
    </lineage>
</organism>
<dbReference type="PANTHER" id="PTHR46663:SF2">
    <property type="entry name" value="GGDEF DOMAIN-CONTAINING PROTEIN"/>
    <property type="match status" value="1"/>
</dbReference>
<keyword evidence="1" id="KW-1133">Transmembrane helix</keyword>
<dbReference type="Gene3D" id="3.30.70.270">
    <property type="match status" value="1"/>
</dbReference>
<dbReference type="InterPro" id="IPR000160">
    <property type="entry name" value="GGDEF_dom"/>
</dbReference>
<feature type="domain" description="GGDEF" evidence="2">
    <location>
        <begin position="249"/>
        <end position="382"/>
    </location>
</feature>
<accession>A0ABV9JGG2</accession>
<dbReference type="CDD" id="cd01949">
    <property type="entry name" value="GGDEF"/>
    <property type="match status" value="1"/>
</dbReference>
<dbReference type="PANTHER" id="PTHR46663">
    <property type="entry name" value="DIGUANYLATE CYCLASE DGCT-RELATED"/>
    <property type="match status" value="1"/>
</dbReference>
<evidence type="ECO:0000256" key="1">
    <source>
        <dbReference type="SAM" id="Phobius"/>
    </source>
</evidence>
<reference evidence="4" key="1">
    <citation type="journal article" date="2019" name="Int. J. Syst. Evol. Microbiol.">
        <title>The Global Catalogue of Microorganisms (GCM) 10K type strain sequencing project: providing services to taxonomists for standard genome sequencing and annotation.</title>
        <authorList>
            <consortium name="The Broad Institute Genomics Platform"/>
            <consortium name="The Broad Institute Genome Sequencing Center for Infectious Disease"/>
            <person name="Wu L."/>
            <person name="Ma J."/>
        </authorList>
    </citation>
    <scope>NUCLEOTIDE SEQUENCE [LARGE SCALE GENOMIC DNA]</scope>
    <source>
        <strain evidence="4">DT28</strain>
    </source>
</reference>
<sequence>MSFEIVHSVGCALYLVFFVLMLFARKVPRTNPGCGWWALAILAACCARLFNVGLFPIDAQLAKLAYSLLSLSEKLLLLLGATAFFGAVVQRAAYIGLAAACALCLVAAQLLHWSVWVPNLALGLVNCLLLLALAYTVLKGESAVPALIRRSIALFACLRAVHWFMLEPVSLVLFDGWRTQAFWLGTVLVVGLYLSLISAVFALFQQRLMASETRALEMAYKDPLTGLNNKRYVDALFEQVLLLANRPHQLLAVFYIDLDNFKPINDQAGHKAGDAVLKEVARRLRQYMRSTDVCARVGGDEFLVIATQLEHPHGVSLVAEKLSELLELPVQIDGQSYSLGASIGISIYPQHGRQIAELIEKADEAMYSVKRSGRHGFTLYAMKAEQVSNQLEPAADD</sequence>
<protein>
    <submittedName>
        <fullName evidence="3">Diguanylate cyclase domain-containing protein</fullName>
        <ecNumber evidence="3">2.7.7.65</ecNumber>
    </submittedName>
</protein>
<dbReference type="Proteomes" id="UP001595962">
    <property type="component" value="Unassembled WGS sequence"/>
</dbReference>
<keyword evidence="3" id="KW-0548">Nucleotidyltransferase</keyword>
<evidence type="ECO:0000313" key="3">
    <source>
        <dbReference type="EMBL" id="MFC4653526.1"/>
    </source>
</evidence>
<dbReference type="Pfam" id="PF00990">
    <property type="entry name" value="GGDEF"/>
    <property type="match status" value="1"/>
</dbReference>
<name>A0ABV9JGG2_9GAMM</name>
<keyword evidence="4" id="KW-1185">Reference proteome</keyword>
<gene>
    <name evidence="3" type="ORF">ACFO3I_00675</name>
</gene>
<dbReference type="EC" id="2.7.7.65" evidence="3"/>
<dbReference type="SMART" id="SM00267">
    <property type="entry name" value="GGDEF"/>
    <property type="match status" value="1"/>
</dbReference>
<dbReference type="EMBL" id="JBHSGB010000001">
    <property type="protein sequence ID" value="MFC4653526.1"/>
    <property type="molecule type" value="Genomic_DNA"/>
</dbReference>
<evidence type="ECO:0000313" key="4">
    <source>
        <dbReference type="Proteomes" id="UP001595962"/>
    </source>
</evidence>
<dbReference type="RefSeq" id="WP_377330891.1">
    <property type="nucleotide sequence ID" value="NZ_JBHSGB010000001.1"/>
</dbReference>
<feature type="transmembrane region" description="Helical" evidence="1">
    <location>
        <begin position="6"/>
        <end position="24"/>
    </location>
</feature>
<dbReference type="NCBIfam" id="TIGR00254">
    <property type="entry name" value="GGDEF"/>
    <property type="match status" value="1"/>
</dbReference>
<keyword evidence="1" id="KW-0812">Transmembrane</keyword>